<evidence type="ECO:0000256" key="1">
    <source>
        <dbReference type="SAM" id="Phobius"/>
    </source>
</evidence>
<feature type="transmembrane region" description="Helical" evidence="1">
    <location>
        <begin position="70"/>
        <end position="88"/>
    </location>
</feature>
<keyword evidence="4" id="KW-1185">Reference proteome</keyword>
<organism evidence="3 4">
    <name type="scientific">Massilia violaceinigra</name>
    <dbReference type="NCBI Taxonomy" id="2045208"/>
    <lineage>
        <taxon>Bacteria</taxon>
        <taxon>Pseudomonadati</taxon>
        <taxon>Pseudomonadota</taxon>
        <taxon>Betaproteobacteria</taxon>
        <taxon>Burkholderiales</taxon>
        <taxon>Oxalobacteraceae</taxon>
        <taxon>Telluria group</taxon>
        <taxon>Massilia</taxon>
    </lineage>
</organism>
<dbReference type="PANTHER" id="PTHR42736">
    <property type="entry name" value="PROTEIN-GLUTAMINE GAMMA-GLUTAMYLTRANSFERASE"/>
    <property type="match status" value="1"/>
</dbReference>
<gene>
    <name evidence="3" type="ORF">CR152_31750</name>
</gene>
<feature type="transmembrane region" description="Helical" evidence="1">
    <location>
        <begin position="177"/>
        <end position="196"/>
    </location>
</feature>
<reference evidence="3" key="1">
    <citation type="submission" date="2017-10" db="EMBL/GenBank/DDBJ databases">
        <title>Massilia psychrophilum sp. nov., a novel purple-pigmented bacterium isolated from Tianshan glacier, Xinjiang Municipality, China.</title>
        <authorList>
            <person name="Wang H."/>
        </authorList>
    </citation>
    <scope>NUCLEOTIDE SEQUENCE [LARGE SCALE GENOMIC DNA]</scope>
    <source>
        <strain evidence="3">B2</strain>
    </source>
</reference>
<dbReference type="InterPro" id="IPR002931">
    <property type="entry name" value="Transglutaminase-like"/>
</dbReference>
<feature type="transmembrane region" description="Helical" evidence="1">
    <location>
        <begin position="120"/>
        <end position="138"/>
    </location>
</feature>
<keyword evidence="1" id="KW-1133">Transmembrane helix</keyword>
<dbReference type="Pfam" id="PF13559">
    <property type="entry name" value="DUF4129"/>
    <property type="match status" value="1"/>
</dbReference>
<feature type="transmembrane region" description="Helical" evidence="1">
    <location>
        <begin position="567"/>
        <end position="585"/>
    </location>
</feature>
<dbReference type="EMBL" id="CP024608">
    <property type="protein sequence ID" value="ATQ78583.1"/>
    <property type="molecule type" value="Genomic_DNA"/>
</dbReference>
<keyword evidence="1" id="KW-0812">Transmembrane</keyword>
<proteinExistence type="predicted"/>
<protein>
    <submittedName>
        <fullName evidence="3">Transglutaminase</fullName>
    </submittedName>
</protein>
<evidence type="ECO:0000313" key="4">
    <source>
        <dbReference type="Proteomes" id="UP000229897"/>
    </source>
</evidence>
<dbReference type="Gene3D" id="3.10.620.30">
    <property type="match status" value="1"/>
</dbReference>
<dbReference type="SMART" id="SM00460">
    <property type="entry name" value="TGc"/>
    <property type="match status" value="1"/>
</dbReference>
<dbReference type="InterPro" id="IPR038765">
    <property type="entry name" value="Papain-like_cys_pep_sf"/>
</dbReference>
<dbReference type="Proteomes" id="UP000229897">
    <property type="component" value="Chromosome"/>
</dbReference>
<dbReference type="Pfam" id="PF11992">
    <property type="entry name" value="TgpA_N"/>
    <property type="match status" value="1"/>
</dbReference>
<keyword evidence="1" id="KW-0472">Membrane</keyword>
<feature type="transmembrane region" description="Helical" evidence="1">
    <location>
        <begin position="28"/>
        <end position="58"/>
    </location>
</feature>
<dbReference type="InterPro" id="IPR021878">
    <property type="entry name" value="TgpA_N"/>
</dbReference>
<dbReference type="SUPFAM" id="SSF54001">
    <property type="entry name" value="Cysteine proteinases"/>
    <property type="match status" value="1"/>
</dbReference>
<evidence type="ECO:0000259" key="2">
    <source>
        <dbReference type="SMART" id="SM00460"/>
    </source>
</evidence>
<evidence type="ECO:0000313" key="3">
    <source>
        <dbReference type="EMBL" id="ATQ78583.1"/>
    </source>
</evidence>
<dbReference type="PANTHER" id="PTHR42736:SF1">
    <property type="entry name" value="PROTEIN-GLUTAMINE GAMMA-GLUTAMYLTRANSFERASE"/>
    <property type="match status" value="1"/>
</dbReference>
<dbReference type="InterPro" id="IPR052901">
    <property type="entry name" value="Bact_TGase-like"/>
</dbReference>
<feature type="transmembrane region" description="Helical" evidence="1">
    <location>
        <begin position="144"/>
        <end position="165"/>
    </location>
</feature>
<dbReference type="OrthoDB" id="9804872at2"/>
<name>A0A2D2DUE2_9BURK</name>
<dbReference type="AlphaFoldDB" id="A0A2D2DUE2"/>
<dbReference type="Pfam" id="PF01841">
    <property type="entry name" value="Transglut_core"/>
    <property type="match status" value="1"/>
</dbReference>
<accession>A0A2D2DUE2</accession>
<dbReference type="KEGG" id="mass:CR152_31750"/>
<feature type="domain" description="Transglutaminase-like" evidence="2">
    <location>
        <begin position="419"/>
        <end position="490"/>
    </location>
</feature>
<sequence length="673" mass="73901">MSGASVRAPRASLVRLAAQLPRDKADTLLLLGAALMVLAPHAGHLPLWVSSLCALTLLWRTVATVRGTRMPSAFLLLPLSMAAMAGVFMSYRTLFGRDAGVAMLVLLVAFKMLEMHAKRDLFVVVFLSFFLVLTNFFYSQSILTALMMVASIIALLTAQLSFQFTGSVPPLGRRLWMGARVFLLAAPLALVLFFLFPRIQGPLWGMPSDAQGGRTGLSNSMAPGNMSNLAQSDEPVFQVRFLDPVPPKPQLYWRGLVMGDFDGRTWTQLRRRRLPDNVSLTARGEPIRYELTLEPSSNSWLFALDMPDRLPVLSGNSVGVSSELEMGATLPLSKRVRYELSSHVDYSLDDGDQLNERARWLALPQGFNPRTLETGAQIAQMSADPAARANAVLGMFTKLPFSYTLQPPLLGRDSVDEFLFKTRAGFCEHFASAFVVLMRAADVPARVVIGYQGGELNPIDGFLMVRQSEAHAWAEIWIAGRGWLRVDPTAAVAPERVQRGLSSALAQNAPAFAGLGGLLDFGGERNALLEQLRFRIGAINNGWNQWVLNYTPDRQSGFLDSLKLSLMHWRNLAILAAIGAALLLWRAIRQRRETDPVDALYSALCRRMSQLGMARAADEGPNAYAARLAQGTLAQDKLAAIERFLTLYSAHKYSARPPASGLASTLKSLLNNI</sequence>
<dbReference type="RefSeq" id="WP_099881749.1">
    <property type="nucleotide sequence ID" value="NZ_CP024608.1"/>
</dbReference>
<dbReference type="InterPro" id="IPR025403">
    <property type="entry name" value="TgpA-like_C"/>
</dbReference>